<evidence type="ECO:0000259" key="6">
    <source>
        <dbReference type="PROSITE" id="PS51352"/>
    </source>
</evidence>
<dbReference type="FunFam" id="3.40.30.10:FF:000013">
    <property type="entry name" value="Blast:Protein SCO1 homolog, mitochondrial"/>
    <property type="match status" value="1"/>
</dbReference>
<dbReference type="Proteomes" id="UP000183898">
    <property type="component" value="Unassembled WGS sequence"/>
</dbReference>
<reference evidence="7 8" key="1">
    <citation type="submission" date="2016-10" db="EMBL/GenBank/DDBJ databases">
        <authorList>
            <person name="de Groot N.N."/>
        </authorList>
    </citation>
    <scope>NUCLEOTIDE SEQUENCE [LARGE SCALE GENOMIC DNA]</scope>
    <source>
        <strain evidence="7 8">Nl18</strain>
    </source>
</reference>
<dbReference type="PANTHER" id="PTHR12151">
    <property type="entry name" value="ELECTRON TRANSPORT PROTIN SCO1/SENC FAMILY MEMBER"/>
    <property type="match status" value="1"/>
</dbReference>
<dbReference type="SUPFAM" id="SSF52833">
    <property type="entry name" value="Thioredoxin-like"/>
    <property type="match status" value="1"/>
</dbReference>
<evidence type="ECO:0000313" key="7">
    <source>
        <dbReference type="EMBL" id="SEO12656.1"/>
    </source>
</evidence>
<accession>A0A1H8M677</accession>
<keyword evidence="5" id="KW-0732">Signal</keyword>
<evidence type="ECO:0000313" key="8">
    <source>
        <dbReference type="Proteomes" id="UP000183898"/>
    </source>
</evidence>
<feature type="disulfide bond" description="Redox-active" evidence="4">
    <location>
        <begin position="78"/>
        <end position="82"/>
    </location>
</feature>
<keyword evidence="2 3" id="KW-0186">Copper</keyword>
<feature type="signal peptide" evidence="5">
    <location>
        <begin position="1"/>
        <end position="25"/>
    </location>
</feature>
<dbReference type="InterPro" id="IPR036249">
    <property type="entry name" value="Thioredoxin-like_sf"/>
</dbReference>
<evidence type="ECO:0000256" key="5">
    <source>
        <dbReference type="SAM" id="SignalP"/>
    </source>
</evidence>
<dbReference type="PANTHER" id="PTHR12151:SF25">
    <property type="entry name" value="LINALOOL DEHYDRATASE_ISOMERASE DOMAIN-CONTAINING PROTEIN"/>
    <property type="match status" value="1"/>
</dbReference>
<dbReference type="GO" id="GO:0046872">
    <property type="term" value="F:metal ion binding"/>
    <property type="evidence" value="ECO:0007669"/>
    <property type="project" value="UniProtKB-KW"/>
</dbReference>
<keyword evidence="4" id="KW-1015">Disulfide bond</keyword>
<dbReference type="InterPro" id="IPR013766">
    <property type="entry name" value="Thioredoxin_domain"/>
</dbReference>
<dbReference type="EMBL" id="FOCT01000012">
    <property type="protein sequence ID" value="SEO12656.1"/>
    <property type="molecule type" value="Genomic_DNA"/>
</dbReference>
<dbReference type="PROSITE" id="PS51257">
    <property type="entry name" value="PROKAR_LIPOPROTEIN"/>
    <property type="match status" value="1"/>
</dbReference>
<proteinExistence type="inferred from homology"/>
<dbReference type="CDD" id="cd02968">
    <property type="entry name" value="SCO"/>
    <property type="match status" value="1"/>
</dbReference>
<feature type="binding site" evidence="3">
    <location>
        <position position="82"/>
    </location>
    <ligand>
        <name>Cu cation</name>
        <dbReference type="ChEBI" id="CHEBI:23378"/>
    </ligand>
</feature>
<dbReference type="RefSeq" id="WP_074748047.1">
    <property type="nucleotide sequence ID" value="NZ_FOCT01000012.1"/>
</dbReference>
<protein>
    <submittedName>
        <fullName evidence="7">Protein SCO1/2</fullName>
    </submittedName>
</protein>
<evidence type="ECO:0000256" key="3">
    <source>
        <dbReference type="PIRSR" id="PIRSR603782-1"/>
    </source>
</evidence>
<dbReference type="InterPro" id="IPR003782">
    <property type="entry name" value="SCO1/SenC"/>
</dbReference>
<name>A0A1H8M677_9PROT</name>
<dbReference type="Gene3D" id="3.40.30.10">
    <property type="entry name" value="Glutaredoxin"/>
    <property type="match status" value="1"/>
</dbReference>
<comment type="similarity">
    <text evidence="1">Belongs to the SCO1/2 family.</text>
</comment>
<organism evidence="7 8">
    <name type="scientific">Nitrosospira multiformis</name>
    <dbReference type="NCBI Taxonomy" id="1231"/>
    <lineage>
        <taxon>Bacteria</taxon>
        <taxon>Pseudomonadati</taxon>
        <taxon>Pseudomonadota</taxon>
        <taxon>Betaproteobacteria</taxon>
        <taxon>Nitrosomonadales</taxon>
        <taxon>Nitrosomonadaceae</taxon>
        <taxon>Nitrosospira</taxon>
    </lineage>
</organism>
<evidence type="ECO:0000256" key="1">
    <source>
        <dbReference type="ARBA" id="ARBA00010996"/>
    </source>
</evidence>
<feature type="binding site" evidence="3">
    <location>
        <position position="78"/>
    </location>
    <ligand>
        <name>Cu cation</name>
        <dbReference type="ChEBI" id="CHEBI:23378"/>
    </ligand>
</feature>
<evidence type="ECO:0000256" key="2">
    <source>
        <dbReference type="ARBA" id="ARBA00023008"/>
    </source>
</evidence>
<dbReference type="AlphaFoldDB" id="A0A1H8M677"/>
<feature type="chain" id="PRO_5010381289" evidence="5">
    <location>
        <begin position="26"/>
        <end position="205"/>
    </location>
</feature>
<feature type="binding site" evidence="3">
    <location>
        <position position="167"/>
    </location>
    <ligand>
        <name>Cu cation</name>
        <dbReference type="ChEBI" id="CHEBI:23378"/>
    </ligand>
</feature>
<feature type="domain" description="Thioredoxin" evidence="6">
    <location>
        <begin position="40"/>
        <end position="202"/>
    </location>
</feature>
<keyword evidence="3" id="KW-0479">Metal-binding</keyword>
<evidence type="ECO:0000256" key="4">
    <source>
        <dbReference type="PIRSR" id="PIRSR603782-2"/>
    </source>
</evidence>
<gene>
    <name evidence="7" type="ORF">SAMN05216404_11210</name>
</gene>
<dbReference type="PROSITE" id="PS51352">
    <property type="entry name" value="THIOREDOXIN_2"/>
    <property type="match status" value="1"/>
</dbReference>
<dbReference type="Pfam" id="PF02630">
    <property type="entry name" value="SCO1-SenC"/>
    <property type="match status" value="1"/>
</dbReference>
<sequence>MRHRPHYYKLVVWLAAALLTAPLLSACSKSEKPAFLSTDITGADFGKDFNLTDHNGKIRTLADFKGQVVTVFFGYTHCPDACPATMGNLAAAMDMLGGDASRVQVLFITVDPERDRPEVLKAYLSAFNPSFLGLYGDERAIKKTTKEFNVVYQKQQGGAHQHDSVDHSTGTYIYDTKGKLRLYVSNDKGADVFAHDISQLLKTSG</sequence>